<dbReference type="Proteomes" id="UP000509626">
    <property type="component" value="Chromosome"/>
</dbReference>
<dbReference type="RefSeq" id="WP_179269245.1">
    <property type="nucleotide sequence ID" value="NZ_CP058579.1"/>
</dbReference>
<organism evidence="1 2">
    <name type="scientific">Halorarum salinum</name>
    <dbReference type="NCBI Taxonomy" id="2743089"/>
    <lineage>
        <taxon>Archaea</taxon>
        <taxon>Methanobacteriati</taxon>
        <taxon>Methanobacteriota</taxon>
        <taxon>Stenosarchaea group</taxon>
        <taxon>Halobacteria</taxon>
        <taxon>Halobacteriales</taxon>
        <taxon>Haloferacaceae</taxon>
        <taxon>Halorarum</taxon>
    </lineage>
</organism>
<evidence type="ECO:0000313" key="2">
    <source>
        <dbReference type="Proteomes" id="UP000509626"/>
    </source>
</evidence>
<dbReference type="AlphaFoldDB" id="A0A7D5QCL8"/>
<dbReference type="Pfam" id="PF23430">
    <property type="entry name" value="DUF7117"/>
    <property type="match status" value="1"/>
</dbReference>
<dbReference type="EMBL" id="CP058579">
    <property type="protein sequence ID" value="QLG62660.1"/>
    <property type="molecule type" value="Genomic_DNA"/>
</dbReference>
<keyword evidence="2" id="KW-1185">Reference proteome</keyword>
<accession>A0A7D5QCL8</accession>
<protein>
    <recommendedName>
        <fullName evidence="3">TFIIB-type zinc ribbon-containing protein</fullName>
    </recommendedName>
</protein>
<dbReference type="InterPro" id="IPR055541">
    <property type="entry name" value="DUF7117"/>
</dbReference>
<dbReference type="GeneID" id="56038466"/>
<sequence length="236" mass="26122">MEVRGERECRDCGTRWSYFETGSVTCPECGSMRSVGTGERRRHTDAPAELDLDPVLARLDEEPLEGLTDEVKRTCRSYLRKRGFIRGGELKPLDDAYLAARELLQAADVYGRLRDPTDDEEWYVTALLRAADTGERPAAVDVPAGMREARGLAAASAVLEYRRDVSAHLEDHPDPDARTTLGSLRERAKRVEALGGDVSPDESDALVAAARDVGRYLITGEADALADARDRLERFE</sequence>
<dbReference type="KEGG" id="halu:HUG12_13365"/>
<proteinExistence type="predicted"/>
<gene>
    <name evidence="1" type="ORF">HUG12_13365</name>
</gene>
<dbReference type="OrthoDB" id="341613at2157"/>
<name>A0A7D5QCL8_9EURY</name>
<evidence type="ECO:0000313" key="1">
    <source>
        <dbReference type="EMBL" id="QLG62660.1"/>
    </source>
</evidence>
<reference evidence="1 2" key="1">
    <citation type="submission" date="2020-06" db="EMBL/GenBank/DDBJ databases">
        <title>NJ-3-1, isolated from saline soil.</title>
        <authorList>
            <person name="Cui H.L."/>
            <person name="Shi X."/>
        </authorList>
    </citation>
    <scope>NUCLEOTIDE SEQUENCE [LARGE SCALE GENOMIC DNA]</scope>
    <source>
        <strain evidence="1 2">NJ-3-1</strain>
    </source>
</reference>
<evidence type="ECO:0008006" key="3">
    <source>
        <dbReference type="Google" id="ProtNLM"/>
    </source>
</evidence>